<evidence type="ECO:0000259" key="1">
    <source>
        <dbReference type="Pfam" id="PF00155"/>
    </source>
</evidence>
<dbReference type="EMBL" id="AYRZ02000007">
    <property type="protein sequence ID" value="PHT76685.1"/>
    <property type="molecule type" value="Genomic_DNA"/>
</dbReference>
<feature type="domain" description="Aminotransferase class I/classII large" evidence="1">
    <location>
        <begin position="23"/>
        <end position="118"/>
    </location>
</feature>
<dbReference type="InterPro" id="IPR015422">
    <property type="entry name" value="PyrdxlP-dep_Trfase_small"/>
</dbReference>
<proteinExistence type="predicted"/>
<sequence>MHIISFILEGAITSILVETPETFYSNTINLLRDAADICYAGLREILCLLHQATGIHVSFDELNMSLLERINNEMKFCTRLAREESVVVLPREELGLRNWVRVSFAVEISALEDGLSRIKAFFPSTLSTLVQVYQEDK</sequence>
<name>A0A2G2Z4A4_CAPAN</name>
<keyword evidence="3" id="KW-1185">Reference proteome</keyword>
<dbReference type="Gene3D" id="3.90.1150.10">
    <property type="entry name" value="Aspartate Aminotransferase, domain 1"/>
    <property type="match status" value="1"/>
</dbReference>
<organism evidence="2 3">
    <name type="scientific">Capsicum annuum</name>
    <name type="common">Capsicum pepper</name>
    <dbReference type="NCBI Taxonomy" id="4072"/>
    <lineage>
        <taxon>Eukaryota</taxon>
        <taxon>Viridiplantae</taxon>
        <taxon>Streptophyta</taxon>
        <taxon>Embryophyta</taxon>
        <taxon>Tracheophyta</taxon>
        <taxon>Spermatophyta</taxon>
        <taxon>Magnoliopsida</taxon>
        <taxon>eudicotyledons</taxon>
        <taxon>Gunneridae</taxon>
        <taxon>Pentapetalae</taxon>
        <taxon>asterids</taxon>
        <taxon>lamiids</taxon>
        <taxon>Solanales</taxon>
        <taxon>Solanaceae</taxon>
        <taxon>Solanoideae</taxon>
        <taxon>Capsiceae</taxon>
        <taxon>Capsicum</taxon>
    </lineage>
</organism>
<dbReference type="Pfam" id="PF00155">
    <property type="entry name" value="Aminotran_1_2"/>
    <property type="match status" value="1"/>
</dbReference>
<accession>A0A2G2Z4A4</accession>
<dbReference type="AlphaFoldDB" id="A0A2G2Z4A4"/>
<dbReference type="InterPro" id="IPR004839">
    <property type="entry name" value="Aminotransferase_I/II_large"/>
</dbReference>
<reference evidence="2 3" key="2">
    <citation type="journal article" date="2017" name="Genome Biol.">
        <title>New reference genome sequences of hot pepper reveal the massive evolution of plant disease-resistance genes by retroduplication.</title>
        <authorList>
            <person name="Kim S."/>
            <person name="Park J."/>
            <person name="Yeom S.I."/>
            <person name="Kim Y.M."/>
            <person name="Seo E."/>
            <person name="Kim K.T."/>
            <person name="Kim M.S."/>
            <person name="Lee J.M."/>
            <person name="Cheong K."/>
            <person name="Shin H.S."/>
            <person name="Kim S.B."/>
            <person name="Han K."/>
            <person name="Lee J."/>
            <person name="Park M."/>
            <person name="Lee H.A."/>
            <person name="Lee H.Y."/>
            <person name="Lee Y."/>
            <person name="Oh S."/>
            <person name="Lee J.H."/>
            <person name="Choi E."/>
            <person name="Choi E."/>
            <person name="Lee S.E."/>
            <person name="Jeon J."/>
            <person name="Kim H."/>
            <person name="Choi G."/>
            <person name="Song H."/>
            <person name="Lee J."/>
            <person name="Lee S.C."/>
            <person name="Kwon J.K."/>
            <person name="Lee H.Y."/>
            <person name="Koo N."/>
            <person name="Hong Y."/>
            <person name="Kim R.W."/>
            <person name="Kang W.H."/>
            <person name="Huh J.H."/>
            <person name="Kang B.C."/>
            <person name="Yang T.J."/>
            <person name="Lee Y.H."/>
            <person name="Bennetzen J.L."/>
            <person name="Choi D."/>
        </authorList>
    </citation>
    <scope>NUCLEOTIDE SEQUENCE [LARGE SCALE GENOMIC DNA]</scope>
    <source>
        <strain evidence="3">cv. CM334</strain>
    </source>
</reference>
<protein>
    <recommendedName>
        <fullName evidence="1">Aminotransferase class I/classII large domain-containing protein</fullName>
    </recommendedName>
</protein>
<comment type="caution">
    <text evidence="2">The sequence shown here is derived from an EMBL/GenBank/DDBJ whole genome shotgun (WGS) entry which is preliminary data.</text>
</comment>
<reference evidence="2 3" key="1">
    <citation type="journal article" date="2014" name="Nat. Genet.">
        <title>Genome sequence of the hot pepper provides insights into the evolution of pungency in Capsicum species.</title>
        <authorList>
            <person name="Kim S."/>
            <person name="Park M."/>
            <person name="Yeom S.I."/>
            <person name="Kim Y.M."/>
            <person name="Lee J.M."/>
            <person name="Lee H.A."/>
            <person name="Seo E."/>
            <person name="Choi J."/>
            <person name="Cheong K."/>
            <person name="Kim K.T."/>
            <person name="Jung K."/>
            <person name="Lee G.W."/>
            <person name="Oh S.K."/>
            <person name="Bae C."/>
            <person name="Kim S.B."/>
            <person name="Lee H.Y."/>
            <person name="Kim S.Y."/>
            <person name="Kim M.S."/>
            <person name="Kang B.C."/>
            <person name="Jo Y.D."/>
            <person name="Yang H.B."/>
            <person name="Jeong H.J."/>
            <person name="Kang W.H."/>
            <person name="Kwon J.K."/>
            <person name="Shin C."/>
            <person name="Lim J.Y."/>
            <person name="Park J.H."/>
            <person name="Huh J.H."/>
            <person name="Kim J.S."/>
            <person name="Kim B.D."/>
            <person name="Cohen O."/>
            <person name="Paran I."/>
            <person name="Suh M.C."/>
            <person name="Lee S.B."/>
            <person name="Kim Y.K."/>
            <person name="Shin Y."/>
            <person name="Noh S.J."/>
            <person name="Park J."/>
            <person name="Seo Y.S."/>
            <person name="Kwon S.Y."/>
            <person name="Kim H.A."/>
            <person name="Park J.M."/>
            <person name="Kim H.J."/>
            <person name="Choi S.B."/>
            <person name="Bosland P.W."/>
            <person name="Reeves G."/>
            <person name="Jo S.H."/>
            <person name="Lee B.W."/>
            <person name="Cho H.T."/>
            <person name="Choi H.S."/>
            <person name="Lee M.S."/>
            <person name="Yu Y."/>
            <person name="Do Choi Y."/>
            <person name="Park B.S."/>
            <person name="van Deynze A."/>
            <person name="Ashrafi H."/>
            <person name="Hill T."/>
            <person name="Kim W.T."/>
            <person name="Pai H.S."/>
            <person name="Ahn H.K."/>
            <person name="Yeam I."/>
            <person name="Giovannoni J.J."/>
            <person name="Rose J.K."/>
            <person name="Sorensen I."/>
            <person name="Lee S.J."/>
            <person name="Kim R.W."/>
            <person name="Choi I.Y."/>
            <person name="Choi B.S."/>
            <person name="Lim J.S."/>
            <person name="Lee Y.H."/>
            <person name="Choi D."/>
        </authorList>
    </citation>
    <scope>NUCLEOTIDE SEQUENCE [LARGE SCALE GENOMIC DNA]</scope>
    <source>
        <strain evidence="3">cv. CM334</strain>
    </source>
</reference>
<dbReference type="STRING" id="4072.A0A2G2Z4A4"/>
<dbReference type="OMA" id="ANICYDR"/>
<dbReference type="GO" id="GO:0030170">
    <property type="term" value="F:pyridoxal phosphate binding"/>
    <property type="evidence" value="ECO:0007669"/>
    <property type="project" value="InterPro"/>
</dbReference>
<dbReference type="InterPro" id="IPR015424">
    <property type="entry name" value="PyrdxlP-dep_Trfase"/>
</dbReference>
<dbReference type="SUPFAM" id="SSF53383">
    <property type="entry name" value="PLP-dependent transferases"/>
    <property type="match status" value="1"/>
</dbReference>
<dbReference type="PANTHER" id="PTHR45744:SF14">
    <property type="entry name" value="TYROSINE AMINOTRANSFERASE-LIKE"/>
    <property type="match status" value="1"/>
</dbReference>
<dbReference type="PANTHER" id="PTHR45744">
    <property type="entry name" value="TYROSINE AMINOTRANSFERASE"/>
    <property type="match status" value="1"/>
</dbReference>
<evidence type="ECO:0000313" key="2">
    <source>
        <dbReference type="EMBL" id="PHT76685.1"/>
    </source>
</evidence>
<gene>
    <name evidence="2" type="ORF">T459_20207</name>
</gene>
<dbReference type="Gramene" id="PHT76685">
    <property type="protein sequence ID" value="PHT76685"/>
    <property type="gene ID" value="T459_20207"/>
</dbReference>
<evidence type="ECO:0000313" key="3">
    <source>
        <dbReference type="Proteomes" id="UP000222542"/>
    </source>
</evidence>
<dbReference type="Proteomes" id="UP000222542">
    <property type="component" value="Unassembled WGS sequence"/>
</dbReference>